<organism evidence="3 4">
    <name type="scientific">Teichococcus oryzae</name>
    <dbReference type="NCBI Taxonomy" id="1608942"/>
    <lineage>
        <taxon>Bacteria</taxon>
        <taxon>Pseudomonadati</taxon>
        <taxon>Pseudomonadota</taxon>
        <taxon>Alphaproteobacteria</taxon>
        <taxon>Acetobacterales</taxon>
        <taxon>Roseomonadaceae</taxon>
        <taxon>Roseomonas</taxon>
    </lineage>
</organism>
<dbReference type="AlphaFoldDB" id="A0A5B2TI98"/>
<evidence type="ECO:0000313" key="4">
    <source>
        <dbReference type="Proteomes" id="UP000322110"/>
    </source>
</evidence>
<dbReference type="GO" id="GO:0003824">
    <property type="term" value="F:catalytic activity"/>
    <property type="evidence" value="ECO:0007669"/>
    <property type="project" value="InterPro"/>
</dbReference>
<dbReference type="OrthoDB" id="9813425at2"/>
<dbReference type="EMBL" id="VUKA01000001">
    <property type="protein sequence ID" value="KAA2214201.1"/>
    <property type="molecule type" value="Genomic_DNA"/>
</dbReference>
<feature type="region of interest" description="Disordered" evidence="1">
    <location>
        <begin position="1"/>
        <end position="26"/>
    </location>
</feature>
<reference evidence="3 4" key="1">
    <citation type="journal article" date="2015" name="Int. J. Syst. Evol. Microbiol.">
        <title>Roseomonas oryzae sp. nov., isolated from paddy rhizosphere soil.</title>
        <authorList>
            <person name="Ramaprasad E.V."/>
            <person name="Sasikala Ch."/>
            <person name="Ramana Ch.V."/>
        </authorList>
    </citation>
    <scope>NUCLEOTIDE SEQUENCE [LARGE SCALE GENOMIC DNA]</scope>
    <source>
        <strain evidence="3 4">KCTC 42542</strain>
    </source>
</reference>
<dbReference type="PANTHER" id="PTHR14859">
    <property type="entry name" value="CALCOFLUOR WHITE HYPERSENSITIVE PROTEIN PRECURSOR"/>
    <property type="match status" value="1"/>
</dbReference>
<dbReference type="RefSeq" id="WP_149810140.1">
    <property type="nucleotide sequence ID" value="NZ_VUKA01000001.1"/>
</dbReference>
<dbReference type="GO" id="GO:0006506">
    <property type="term" value="P:GPI anchor biosynthetic process"/>
    <property type="evidence" value="ECO:0007669"/>
    <property type="project" value="TreeGrafter"/>
</dbReference>
<keyword evidence="4" id="KW-1185">Reference proteome</keyword>
<dbReference type="Gene3D" id="3.60.10.10">
    <property type="entry name" value="Endonuclease/exonuclease/phosphatase"/>
    <property type="match status" value="1"/>
</dbReference>
<evidence type="ECO:0000313" key="3">
    <source>
        <dbReference type="EMBL" id="KAA2214201.1"/>
    </source>
</evidence>
<dbReference type="InterPro" id="IPR005135">
    <property type="entry name" value="Endo/exonuclease/phosphatase"/>
</dbReference>
<dbReference type="InterPro" id="IPR036691">
    <property type="entry name" value="Endo/exonu/phosph_ase_sf"/>
</dbReference>
<dbReference type="Pfam" id="PF03372">
    <property type="entry name" value="Exo_endo_phos"/>
    <property type="match status" value="1"/>
</dbReference>
<name>A0A5B2TI98_9PROT</name>
<accession>A0A5B2TI98</accession>
<comment type="caution">
    <text evidence="3">The sequence shown here is derived from an EMBL/GenBank/DDBJ whole genome shotgun (WGS) entry which is preliminary data.</text>
</comment>
<gene>
    <name evidence="3" type="ORF">F0Q34_00245</name>
</gene>
<dbReference type="GO" id="GO:0016020">
    <property type="term" value="C:membrane"/>
    <property type="evidence" value="ECO:0007669"/>
    <property type="project" value="GOC"/>
</dbReference>
<sequence length="311" mass="33438">MTPLDSPLPESQGQEGGSVQAKGPRARAQKLIGAGLARNIAGSLASLRDRHGVPLLPSVPPPPPPEGPEITVASYNVHKCVGTDRRFDPSRIAQVITEICPDILAVQEADRRFGRRTGLLDTAALRDCGLQMVRVSRLPDGHGWHGNALLVRQGTALEVHRLSLPGAEPRGAVMVEMELPGGRLRVVAAHFGLLKRCRMRQSAAILEAIGRGPTMPTLMLGDLNEWRPGRRSSLRPLEPLFGGVSFGPPSFPSRLPVFALDRILGWPQGLVRQVEAHDSPLARIASDHLPLKARLSLNRAHPAEPGVAEAA</sequence>
<protein>
    <submittedName>
        <fullName evidence="3">EEP domain-containing protein</fullName>
    </submittedName>
</protein>
<dbReference type="PANTHER" id="PTHR14859:SF15">
    <property type="entry name" value="ENDONUCLEASE_EXONUCLEASE_PHOSPHATASE DOMAIN-CONTAINING PROTEIN"/>
    <property type="match status" value="1"/>
</dbReference>
<evidence type="ECO:0000256" key="1">
    <source>
        <dbReference type="SAM" id="MobiDB-lite"/>
    </source>
</evidence>
<dbReference type="InterPro" id="IPR051916">
    <property type="entry name" value="GPI-anchor_lipid_remodeler"/>
</dbReference>
<dbReference type="SUPFAM" id="SSF56219">
    <property type="entry name" value="DNase I-like"/>
    <property type="match status" value="1"/>
</dbReference>
<proteinExistence type="predicted"/>
<evidence type="ECO:0000259" key="2">
    <source>
        <dbReference type="Pfam" id="PF03372"/>
    </source>
</evidence>
<feature type="domain" description="Endonuclease/exonuclease/phosphatase" evidence="2">
    <location>
        <begin position="73"/>
        <end position="288"/>
    </location>
</feature>
<dbReference type="Proteomes" id="UP000322110">
    <property type="component" value="Unassembled WGS sequence"/>
</dbReference>